<evidence type="ECO:0000313" key="3">
    <source>
        <dbReference type="Proteomes" id="UP001054889"/>
    </source>
</evidence>
<name>A0AAV5FFC2_ELECO</name>
<feature type="domain" description="DUF1618" evidence="1">
    <location>
        <begin position="323"/>
        <end position="353"/>
    </location>
</feature>
<accession>A0AAV5FFC2</accession>
<dbReference type="AlphaFoldDB" id="A0AAV5FFC2"/>
<evidence type="ECO:0000313" key="2">
    <source>
        <dbReference type="EMBL" id="GJN34424.1"/>
    </source>
</evidence>
<reference evidence="2" key="2">
    <citation type="submission" date="2021-12" db="EMBL/GenBank/DDBJ databases">
        <title>Resequencing data analysis of finger millet.</title>
        <authorList>
            <person name="Hatakeyama M."/>
            <person name="Aluri S."/>
            <person name="Balachadran M.T."/>
            <person name="Sivarajan S.R."/>
            <person name="Poveda L."/>
            <person name="Shimizu-Inatsugi R."/>
            <person name="Schlapbach R."/>
            <person name="Sreeman S.M."/>
            <person name="Shimizu K.K."/>
        </authorList>
    </citation>
    <scope>NUCLEOTIDE SEQUENCE</scope>
</reference>
<keyword evidence="3" id="KW-1185">Reference proteome</keyword>
<dbReference type="Proteomes" id="UP001054889">
    <property type="component" value="Unassembled WGS sequence"/>
</dbReference>
<proteinExistence type="predicted"/>
<sequence length="506" mass="56279">MADPFLELLLISPPIGSDDPSPISTDSILLDQFGFIRDGNEERDELTRQHAVGDERVPRFRHRLTDRSSQKSVGGDRTTADPFLELLLIPPPIGSDDPSPISTGGDRATADPFVELLLIPPPIGSDDPSPSSTGGDRARADPFLELLLIPPPIGSDDPSPISTDSILLDQFGFISDRENTTTAEGKTSGGHTIWVTFWPAQPPRVSVFTVYCPGLPNYSFGDFPRIITTEADFVMLRVAICRRGNHLYPRSNDYFMYKVASDPDDLKLAGNETVLLRCRSRNMYFIARLSNRAPNLHEFDIHLYNSEDTKVITFGGPLGSVGWVDLWRGILICDLLQYGRHLRYIPLPLPSVPKVLKGPPSRVGTSWSSKPNLKEGEEDTEAILKRLYARCPSLSLHHDGVVYIANKLEHQDDKQWVIAVDMNHKTLHDVAYYYPGRRLIYGHPLVESEISKHLATSSTTRYYFLYGSSLSDFLSLKGTQLDVGSITETSAGLEADLSVRLFVMIV</sequence>
<reference evidence="2" key="1">
    <citation type="journal article" date="2018" name="DNA Res.">
        <title>Multiple hybrid de novo genome assembly of finger millet, an orphan allotetraploid crop.</title>
        <authorList>
            <person name="Hatakeyama M."/>
            <person name="Aluri S."/>
            <person name="Balachadran M.T."/>
            <person name="Sivarajan S.R."/>
            <person name="Patrignani A."/>
            <person name="Gruter S."/>
            <person name="Poveda L."/>
            <person name="Shimizu-Inatsugi R."/>
            <person name="Baeten J."/>
            <person name="Francoijs K.J."/>
            <person name="Nataraja K.N."/>
            <person name="Reddy Y.A.N."/>
            <person name="Phadnis S."/>
            <person name="Ravikumar R.L."/>
            <person name="Schlapbach R."/>
            <person name="Sreeman S.M."/>
            <person name="Shimizu K.K."/>
        </authorList>
    </citation>
    <scope>NUCLEOTIDE SEQUENCE</scope>
</reference>
<protein>
    <recommendedName>
        <fullName evidence="1">DUF1618 domain-containing protein</fullName>
    </recommendedName>
</protein>
<comment type="caution">
    <text evidence="2">The sequence shown here is derived from an EMBL/GenBank/DDBJ whole genome shotgun (WGS) entry which is preliminary data.</text>
</comment>
<dbReference type="Pfam" id="PF07762">
    <property type="entry name" value="DUF1618"/>
    <property type="match status" value="1"/>
</dbReference>
<dbReference type="PANTHER" id="PTHR33074">
    <property type="entry name" value="EXPRESSED PROTEIN-RELATED"/>
    <property type="match status" value="1"/>
</dbReference>
<evidence type="ECO:0000259" key="1">
    <source>
        <dbReference type="Pfam" id="PF07762"/>
    </source>
</evidence>
<gene>
    <name evidence="2" type="primary">gb23081</name>
    <name evidence="2" type="ORF">PR202_gb23081</name>
</gene>
<organism evidence="2 3">
    <name type="scientific">Eleusine coracana subsp. coracana</name>
    <dbReference type="NCBI Taxonomy" id="191504"/>
    <lineage>
        <taxon>Eukaryota</taxon>
        <taxon>Viridiplantae</taxon>
        <taxon>Streptophyta</taxon>
        <taxon>Embryophyta</taxon>
        <taxon>Tracheophyta</taxon>
        <taxon>Spermatophyta</taxon>
        <taxon>Magnoliopsida</taxon>
        <taxon>Liliopsida</taxon>
        <taxon>Poales</taxon>
        <taxon>Poaceae</taxon>
        <taxon>PACMAD clade</taxon>
        <taxon>Chloridoideae</taxon>
        <taxon>Cynodonteae</taxon>
        <taxon>Eleusininae</taxon>
        <taxon>Eleusine</taxon>
    </lineage>
</organism>
<dbReference type="PANTHER" id="PTHR33074:SF108">
    <property type="entry name" value="OS02G0492500 PROTEIN"/>
    <property type="match status" value="1"/>
</dbReference>
<dbReference type="InterPro" id="IPR011676">
    <property type="entry name" value="DUF1618"/>
</dbReference>
<dbReference type="EMBL" id="BQKI01000085">
    <property type="protein sequence ID" value="GJN34424.1"/>
    <property type="molecule type" value="Genomic_DNA"/>
</dbReference>